<organism evidence="2 3">
    <name type="scientific">Alternaria atra</name>
    <dbReference type="NCBI Taxonomy" id="119953"/>
    <lineage>
        <taxon>Eukaryota</taxon>
        <taxon>Fungi</taxon>
        <taxon>Dikarya</taxon>
        <taxon>Ascomycota</taxon>
        <taxon>Pezizomycotina</taxon>
        <taxon>Dothideomycetes</taxon>
        <taxon>Pleosporomycetidae</taxon>
        <taxon>Pleosporales</taxon>
        <taxon>Pleosporineae</taxon>
        <taxon>Pleosporaceae</taxon>
        <taxon>Alternaria</taxon>
        <taxon>Alternaria sect. Ulocladioides</taxon>
    </lineage>
</organism>
<dbReference type="Proteomes" id="UP000676310">
    <property type="component" value="Unassembled WGS sequence"/>
</dbReference>
<keyword evidence="3" id="KW-1185">Reference proteome</keyword>
<gene>
    <name evidence="2" type="ORF">ALTATR162_LOCUS1147</name>
</gene>
<keyword evidence="1" id="KW-0472">Membrane</keyword>
<sequence>MAELTTTKPTLATRLLNILHSLSRPFIMLPFIGLTLVILLSALYGNVHAIRIPGADENHKYMVAVSHFPLTNTAAKDPYKPDEDRRLMVSLFMPVSKKSCSNECQNSYMPPQTAAIANEQFIEGGQRDAGVFEQMIYNVVVAVPAISMRASFQ</sequence>
<accession>A0A8J2HV91</accession>
<dbReference type="EMBL" id="CAJRGZ010000015">
    <property type="protein sequence ID" value="CAG5142413.1"/>
    <property type="molecule type" value="Genomic_DNA"/>
</dbReference>
<feature type="transmembrane region" description="Helical" evidence="1">
    <location>
        <begin position="26"/>
        <end position="44"/>
    </location>
</feature>
<comment type="caution">
    <text evidence="2">The sequence shown here is derived from an EMBL/GenBank/DDBJ whole genome shotgun (WGS) entry which is preliminary data.</text>
</comment>
<protein>
    <submittedName>
        <fullName evidence="2">Uncharacterized protein</fullName>
    </submittedName>
</protein>
<name>A0A8J2HV91_9PLEO</name>
<dbReference type="OrthoDB" id="2363873at2759"/>
<keyword evidence="1" id="KW-1133">Transmembrane helix</keyword>
<evidence type="ECO:0000313" key="2">
    <source>
        <dbReference type="EMBL" id="CAG5142413.1"/>
    </source>
</evidence>
<dbReference type="AlphaFoldDB" id="A0A8J2HV91"/>
<dbReference type="RefSeq" id="XP_043164677.1">
    <property type="nucleotide sequence ID" value="XM_043308742.1"/>
</dbReference>
<evidence type="ECO:0000256" key="1">
    <source>
        <dbReference type="SAM" id="Phobius"/>
    </source>
</evidence>
<proteinExistence type="predicted"/>
<reference evidence="2" key="1">
    <citation type="submission" date="2021-05" db="EMBL/GenBank/DDBJ databases">
        <authorList>
            <person name="Stam R."/>
        </authorList>
    </citation>
    <scope>NUCLEOTIDE SEQUENCE</scope>
    <source>
        <strain evidence="2">CS162</strain>
    </source>
</reference>
<keyword evidence="1" id="KW-0812">Transmembrane</keyword>
<dbReference type="GeneID" id="67011745"/>
<evidence type="ECO:0000313" key="3">
    <source>
        <dbReference type="Proteomes" id="UP000676310"/>
    </source>
</evidence>